<protein>
    <recommendedName>
        <fullName evidence="4">Atg6 BARA domain-containing protein</fullName>
    </recommendedName>
</protein>
<sequence>MRIHLHHLVLFFLEVELEMSKGWNVTNDCFYIWHRGPYGTINGLRLGGEVSPLHPAALRERENGMMLSHAGSTGGRRIAAMSVGEAVSSAAAVVRGSGTSSAATADAGSSGAGVDLISMLFSGGAGGILGNQPPLSDSTNSISGPSSASNPSPPQRITSKYDAFKVPWPEINAALGLSALLLDTLQKKPHSGIVFQTHEIMPLGIATKIGVKPDNNNKKGANTAWYNLFYSEESYSAFQFFTKRNFNVALNGLLKCLQDASEVVVSADKALVLPHEITSTSRGEMIIGGLPISYFANGGGSGSGSTEKEGERWTRALKYFLTDLKWVVAYTVKHVDR</sequence>
<proteinExistence type="inferred from homology"/>
<feature type="signal peptide" evidence="3">
    <location>
        <begin position="1"/>
        <end position="22"/>
    </location>
</feature>
<evidence type="ECO:0000313" key="5">
    <source>
        <dbReference type="EMBL" id="CAD9340355.1"/>
    </source>
</evidence>
<feature type="domain" description="Atg6 BARA" evidence="4">
    <location>
        <begin position="162"/>
        <end position="332"/>
    </location>
</feature>
<dbReference type="AlphaFoldDB" id="A0A7S2EJK0"/>
<name>A0A7S2EJK0_9STRA</name>
<dbReference type="GO" id="GO:0000045">
    <property type="term" value="P:autophagosome assembly"/>
    <property type="evidence" value="ECO:0007669"/>
    <property type="project" value="TreeGrafter"/>
</dbReference>
<evidence type="ECO:0000256" key="3">
    <source>
        <dbReference type="SAM" id="SignalP"/>
    </source>
</evidence>
<accession>A0A7S2EJK0</accession>
<evidence type="ECO:0000256" key="2">
    <source>
        <dbReference type="SAM" id="MobiDB-lite"/>
    </source>
</evidence>
<dbReference type="InterPro" id="IPR007243">
    <property type="entry name" value="Atg6/Beclin"/>
</dbReference>
<dbReference type="PANTHER" id="PTHR12768:SF4">
    <property type="entry name" value="BECLIN-1"/>
    <property type="match status" value="1"/>
</dbReference>
<dbReference type="GO" id="GO:0000407">
    <property type="term" value="C:phagophore assembly site"/>
    <property type="evidence" value="ECO:0007669"/>
    <property type="project" value="TreeGrafter"/>
</dbReference>
<comment type="similarity">
    <text evidence="1">Belongs to the beclin family.</text>
</comment>
<dbReference type="InterPro" id="IPR038274">
    <property type="entry name" value="Atg6/Beclin_C_sf"/>
</dbReference>
<evidence type="ECO:0000256" key="1">
    <source>
        <dbReference type="ARBA" id="ARBA00005965"/>
    </source>
</evidence>
<feature type="chain" id="PRO_5030889887" description="Atg6 BARA domain-containing protein" evidence="3">
    <location>
        <begin position="23"/>
        <end position="337"/>
    </location>
</feature>
<dbReference type="GO" id="GO:0034272">
    <property type="term" value="C:phosphatidylinositol 3-kinase complex, class III, type II"/>
    <property type="evidence" value="ECO:0007669"/>
    <property type="project" value="TreeGrafter"/>
</dbReference>
<keyword evidence="3" id="KW-0732">Signal</keyword>
<dbReference type="Pfam" id="PF04111">
    <property type="entry name" value="APG6"/>
    <property type="match status" value="1"/>
</dbReference>
<dbReference type="InterPro" id="IPR040455">
    <property type="entry name" value="Atg6_BARA"/>
</dbReference>
<evidence type="ECO:0000259" key="4">
    <source>
        <dbReference type="Pfam" id="PF04111"/>
    </source>
</evidence>
<reference evidence="5" key="1">
    <citation type="submission" date="2021-01" db="EMBL/GenBank/DDBJ databases">
        <authorList>
            <person name="Corre E."/>
            <person name="Pelletier E."/>
            <person name="Niang G."/>
            <person name="Scheremetjew M."/>
            <person name="Finn R."/>
            <person name="Kale V."/>
            <person name="Holt S."/>
            <person name="Cochrane G."/>
            <person name="Meng A."/>
            <person name="Brown T."/>
            <person name="Cohen L."/>
        </authorList>
    </citation>
    <scope>NUCLEOTIDE SEQUENCE</scope>
    <source>
        <strain evidence="5">Pop2</strain>
    </source>
</reference>
<dbReference type="GO" id="GO:0006995">
    <property type="term" value="P:cellular response to nitrogen starvation"/>
    <property type="evidence" value="ECO:0007669"/>
    <property type="project" value="TreeGrafter"/>
</dbReference>
<dbReference type="GO" id="GO:0030674">
    <property type="term" value="F:protein-macromolecule adaptor activity"/>
    <property type="evidence" value="ECO:0007669"/>
    <property type="project" value="TreeGrafter"/>
</dbReference>
<organism evidence="5">
    <name type="scientific">Ditylum brightwellii</name>
    <dbReference type="NCBI Taxonomy" id="49249"/>
    <lineage>
        <taxon>Eukaryota</taxon>
        <taxon>Sar</taxon>
        <taxon>Stramenopiles</taxon>
        <taxon>Ochrophyta</taxon>
        <taxon>Bacillariophyta</taxon>
        <taxon>Mediophyceae</taxon>
        <taxon>Lithodesmiophycidae</taxon>
        <taxon>Lithodesmiales</taxon>
        <taxon>Lithodesmiaceae</taxon>
        <taxon>Ditylum</taxon>
    </lineage>
</organism>
<dbReference type="Gene3D" id="1.10.418.40">
    <property type="entry name" value="Autophagy protein 6/Beclin 1"/>
    <property type="match status" value="2"/>
</dbReference>
<dbReference type="PANTHER" id="PTHR12768">
    <property type="entry name" value="BECLIN 1"/>
    <property type="match status" value="1"/>
</dbReference>
<dbReference type="EMBL" id="HBGN01025371">
    <property type="protein sequence ID" value="CAD9340355.1"/>
    <property type="molecule type" value="Transcribed_RNA"/>
</dbReference>
<dbReference type="GO" id="GO:0034271">
    <property type="term" value="C:phosphatidylinositol 3-kinase complex, class III, type I"/>
    <property type="evidence" value="ECO:0007669"/>
    <property type="project" value="TreeGrafter"/>
</dbReference>
<dbReference type="GO" id="GO:0045324">
    <property type="term" value="P:late endosome to vacuole transport"/>
    <property type="evidence" value="ECO:0007669"/>
    <property type="project" value="TreeGrafter"/>
</dbReference>
<dbReference type="GO" id="GO:0000423">
    <property type="term" value="P:mitophagy"/>
    <property type="evidence" value="ECO:0007669"/>
    <property type="project" value="TreeGrafter"/>
</dbReference>
<gene>
    <name evidence="5" type="ORF">DBRI1063_LOCUS16232</name>
</gene>
<feature type="compositionally biased region" description="Low complexity" evidence="2">
    <location>
        <begin position="138"/>
        <end position="150"/>
    </location>
</feature>
<dbReference type="GO" id="GO:0043548">
    <property type="term" value="F:phosphatidylinositol 3-kinase binding"/>
    <property type="evidence" value="ECO:0007669"/>
    <property type="project" value="TreeGrafter"/>
</dbReference>
<feature type="region of interest" description="Disordered" evidence="2">
    <location>
        <begin position="132"/>
        <end position="158"/>
    </location>
</feature>